<feature type="domain" description="DNA methylase adenine-specific" evidence="8">
    <location>
        <begin position="144"/>
        <end position="410"/>
    </location>
</feature>
<evidence type="ECO:0000313" key="10">
    <source>
        <dbReference type="EMBL" id="MEA5479669.1"/>
    </source>
</evidence>
<dbReference type="GO" id="GO:0008168">
    <property type="term" value="F:methyltransferase activity"/>
    <property type="evidence" value="ECO:0007669"/>
    <property type="project" value="UniProtKB-KW"/>
</dbReference>
<accession>A0ABU5TN28</accession>
<evidence type="ECO:0000256" key="3">
    <source>
        <dbReference type="ARBA" id="ARBA00022603"/>
    </source>
</evidence>
<feature type="domain" description="N6 adenine-specific DNA methyltransferase N-terminal" evidence="9">
    <location>
        <begin position="6"/>
        <end position="136"/>
    </location>
</feature>
<proteinExistence type="inferred from homology"/>
<gene>
    <name evidence="10" type="ORF">VB774_18760</name>
</gene>
<dbReference type="InterPro" id="IPR003356">
    <property type="entry name" value="DNA_methylase_A-5"/>
</dbReference>
<dbReference type="PROSITE" id="PS00092">
    <property type="entry name" value="N6_MTASE"/>
    <property type="match status" value="1"/>
</dbReference>
<evidence type="ECO:0000256" key="6">
    <source>
        <dbReference type="ARBA" id="ARBA00022747"/>
    </source>
</evidence>
<dbReference type="Pfam" id="PF02384">
    <property type="entry name" value="N6_Mtase"/>
    <property type="match status" value="1"/>
</dbReference>
<dbReference type="EMBL" id="JAYGIE010000095">
    <property type="protein sequence ID" value="MEA5479669.1"/>
    <property type="molecule type" value="Genomic_DNA"/>
</dbReference>
<reference evidence="10 11" key="1">
    <citation type="submission" date="2023-12" db="EMBL/GenBank/DDBJ databases">
        <title>Baltic Sea Cyanobacteria.</title>
        <authorList>
            <person name="Delbaje E."/>
            <person name="Fewer D.P."/>
            <person name="Shishido T.K."/>
        </authorList>
    </citation>
    <scope>NUCLEOTIDE SEQUENCE [LARGE SCALE GENOMIC DNA]</scope>
    <source>
        <strain evidence="10 11">UHCC 0370</strain>
    </source>
</reference>
<dbReference type="Gene3D" id="1.20.1260.30">
    <property type="match status" value="1"/>
</dbReference>
<dbReference type="InterPro" id="IPR002052">
    <property type="entry name" value="DNA_methylase_N6_adenine_CS"/>
</dbReference>
<evidence type="ECO:0000256" key="5">
    <source>
        <dbReference type="ARBA" id="ARBA00022691"/>
    </source>
</evidence>
<dbReference type="Pfam" id="PF12161">
    <property type="entry name" value="HsdM_N"/>
    <property type="match status" value="1"/>
</dbReference>
<dbReference type="Proteomes" id="UP001301388">
    <property type="component" value="Unassembled WGS sequence"/>
</dbReference>
<comment type="caution">
    <text evidence="10">The sequence shown here is derived from an EMBL/GenBank/DDBJ whole genome shotgun (WGS) entry which is preliminary data.</text>
</comment>
<dbReference type="RefSeq" id="WP_323262851.1">
    <property type="nucleotide sequence ID" value="NZ_JAYGIE010000095.1"/>
</dbReference>
<dbReference type="InterPro" id="IPR022749">
    <property type="entry name" value="D12N6_MeTrfase_N"/>
</dbReference>
<dbReference type="PRINTS" id="PR00507">
    <property type="entry name" value="N12N6MTFRASE"/>
</dbReference>
<keyword evidence="6" id="KW-0680">Restriction system</keyword>
<evidence type="ECO:0000313" key="11">
    <source>
        <dbReference type="Proteomes" id="UP001301388"/>
    </source>
</evidence>
<organism evidence="10 11">
    <name type="scientific">Pseudanabaena galeata UHCC 0370</name>
    <dbReference type="NCBI Taxonomy" id="3110310"/>
    <lineage>
        <taxon>Bacteria</taxon>
        <taxon>Bacillati</taxon>
        <taxon>Cyanobacteriota</taxon>
        <taxon>Cyanophyceae</taxon>
        <taxon>Pseudanabaenales</taxon>
        <taxon>Pseudanabaenaceae</taxon>
        <taxon>Pseudanabaena</taxon>
    </lineage>
</organism>
<dbReference type="PANTHER" id="PTHR42933">
    <property type="entry name" value="SLR6095 PROTEIN"/>
    <property type="match status" value="1"/>
</dbReference>
<keyword evidence="11" id="KW-1185">Reference proteome</keyword>
<sequence>MISGEIKSQIDRIWDAFWSGGISNPLEVIEQITYLLFLKRLDELHTLEENKANRTKKPMERRIFPEGKDAKECDYDEMRWSRFKHVAAAEMYELVNDHVFPFLRSLGGDGSTYAHHMKDARFTIPTPALLAKVVDALDGVSMDDRDTKGDLYEYMLGKIASAGQNGQFRTPRHIIQLMVELTAPTAGDVICDPASGTCGFLVMANEYLRSHYPEILRDAKLKDHFHHRMFHGFDFDNTMLRIGSMNMLLHGVENPDIRYKDSLAQEHAGDEGAYTLILANPPFAGSLDYENTAKDLLEIVKTKKTELLFLALFLRLLKTGGRAAVIVPDGVLFGSSKAHKELRTALVEEQKLDGVISLPSGVFKPYAGVSTAILLFTKTESGGTDFVWFYDVKADGLSLDDKRSPLLSDDKQGAVPATPLTDEEHFKNNLPDVLRRWRSLPMASTSLSHRQKSSSLSEVEGMVNEADRDRTAQSFCVPKADIVAQGYDLSLNRYKEVIHEEVDHRAPKDIIADLAKLEAEIQQGMKELEGLLASTTLS</sequence>
<dbReference type="SUPFAM" id="SSF53335">
    <property type="entry name" value="S-adenosyl-L-methionine-dependent methyltransferases"/>
    <property type="match status" value="1"/>
</dbReference>
<evidence type="ECO:0000256" key="4">
    <source>
        <dbReference type="ARBA" id="ARBA00022679"/>
    </source>
</evidence>
<comment type="catalytic activity">
    <reaction evidence="7">
        <text>a 2'-deoxyadenosine in DNA + S-adenosyl-L-methionine = an N(6)-methyl-2'-deoxyadenosine in DNA + S-adenosyl-L-homocysteine + H(+)</text>
        <dbReference type="Rhea" id="RHEA:15197"/>
        <dbReference type="Rhea" id="RHEA-COMP:12418"/>
        <dbReference type="Rhea" id="RHEA-COMP:12419"/>
        <dbReference type="ChEBI" id="CHEBI:15378"/>
        <dbReference type="ChEBI" id="CHEBI:57856"/>
        <dbReference type="ChEBI" id="CHEBI:59789"/>
        <dbReference type="ChEBI" id="CHEBI:90615"/>
        <dbReference type="ChEBI" id="CHEBI:90616"/>
        <dbReference type="EC" id="2.1.1.72"/>
    </reaction>
</comment>
<dbReference type="InterPro" id="IPR038333">
    <property type="entry name" value="T1MK-like_N_sf"/>
</dbReference>
<comment type="similarity">
    <text evidence="1">Belongs to the N(4)/N(6)-methyltransferase family.</text>
</comment>
<name>A0ABU5TN28_9CYAN</name>
<evidence type="ECO:0000256" key="1">
    <source>
        <dbReference type="ARBA" id="ARBA00006594"/>
    </source>
</evidence>
<evidence type="ECO:0000259" key="9">
    <source>
        <dbReference type="Pfam" id="PF12161"/>
    </source>
</evidence>
<dbReference type="InterPro" id="IPR029063">
    <property type="entry name" value="SAM-dependent_MTases_sf"/>
</dbReference>
<protein>
    <recommendedName>
        <fullName evidence="2">site-specific DNA-methyltransferase (adenine-specific)</fullName>
        <ecNumber evidence="2">2.1.1.72</ecNumber>
    </recommendedName>
</protein>
<keyword evidence="5" id="KW-0949">S-adenosyl-L-methionine</keyword>
<evidence type="ECO:0000256" key="7">
    <source>
        <dbReference type="ARBA" id="ARBA00047942"/>
    </source>
</evidence>
<dbReference type="Gene3D" id="3.40.50.150">
    <property type="entry name" value="Vaccinia Virus protein VP39"/>
    <property type="match status" value="1"/>
</dbReference>
<dbReference type="InterPro" id="IPR051537">
    <property type="entry name" value="DNA_Adenine_Mtase"/>
</dbReference>
<dbReference type="PANTHER" id="PTHR42933:SF3">
    <property type="entry name" value="TYPE I RESTRICTION ENZYME MJAVIII METHYLASE SUBUNIT"/>
    <property type="match status" value="1"/>
</dbReference>
<evidence type="ECO:0000259" key="8">
    <source>
        <dbReference type="Pfam" id="PF02384"/>
    </source>
</evidence>
<dbReference type="EC" id="2.1.1.72" evidence="2"/>
<keyword evidence="4 10" id="KW-0808">Transferase</keyword>
<evidence type="ECO:0000256" key="2">
    <source>
        <dbReference type="ARBA" id="ARBA00011900"/>
    </source>
</evidence>
<keyword evidence="3 10" id="KW-0489">Methyltransferase</keyword>
<dbReference type="GO" id="GO:0032259">
    <property type="term" value="P:methylation"/>
    <property type="evidence" value="ECO:0007669"/>
    <property type="project" value="UniProtKB-KW"/>
</dbReference>